<gene>
    <name evidence="1" type="ORF">SAMN04488500_1241</name>
</gene>
<evidence type="ECO:0000313" key="2">
    <source>
        <dbReference type="Proteomes" id="UP000192738"/>
    </source>
</evidence>
<evidence type="ECO:0000313" key="1">
    <source>
        <dbReference type="EMBL" id="SMD08612.1"/>
    </source>
</evidence>
<sequence length="153" mass="17286">INKIKTANSISIKDMKLTWPDQVNQQSIDNASQFSSAELVSLYCDKAIEIVEQFRIMILSEQAVGKFDKTIDCSDNDCFMRTFFRSTSMEAYYSIYTAVVGWKKIAEESPENLDDIANFKKATIATTFLSAGLSQKMAQIYDGIITQARVYSK</sequence>
<reference evidence="1 2" key="1">
    <citation type="submission" date="2017-04" db="EMBL/GenBank/DDBJ databases">
        <authorList>
            <person name="Afonso C.L."/>
            <person name="Miller P.J."/>
            <person name="Scott M.A."/>
            <person name="Spackman E."/>
            <person name="Goraichik I."/>
            <person name="Dimitrov K.M."/>
            <person name="Suarez D.L."/>
            <person name="Swayne D.E."/>
        </authorList>
    </citation>
    <scope>NUCLEOTIDE SEQUENCE [LARGE SCALE GENOMIC DNA]</scope>
    <source>
        <strain evidence="1 2">DSM 5090</strain>
    </source>
</reference>
<dbReference type="Proteomes" id="UP000192738">
    <property type="component" value="Unassembled WGS sequence"/>
</dbReference>
<dbReference type="AlphaFoldDB" id="A0A1W2EGQ5"/>
<feature type="non-terminal residue" evidence="1">
    <location>
        <position position="1"/>
    </location>
</feature>
<proteinExistence type="predicted"/>
<keyword evidence="2" id="KW-1185">Reference proteome</keyword>
<protein>
    <submittedName>
        <fullName evidence="1">Uncharacterized protein</fullName>
    </submittedName>
</protein>
<organism evidence="1 2">
    <name type="scientific">Sporomusa malonica</name>
    <dbReference type="NCBI Taxonomy" id="112901"/>
    <lineage>
        <taxon>Bacteria</taxon>
        <taxon>Bacillati</taxon>
        <taxon>Bacillota</taxon>
        <taxon>Negativicutes</taxon>
        <taxon>Selenomonadales</taxon>
        <taxon>Sporomusaceae</taxon>
        <taxon>Sporomusa</taxon>
    </lineage>
</organism>
<dbReference type="RefSeq" id="WP_217806006.1">
    <property type="nucleotide sequence ID" value="NZ_FWXI01000024.1"/>
</dbReference>
<name>A0A1W2EGQ5_9FIRM</name>
<accession>A0A1W2EGQ5</accession>
<dbReference type="EMBL" id="FWXI01000024">
    <property type="protein sequence ID" value="SMD08612.1"/>
    <property type="molecule type" value="Genomic_DNA"/>
</dbReference>